<protein>
    <submittedName>
        <fullName evidence="2">HNH endonuclease</fullName>
    </submittedName>
</protein>
<evidence type="ECO:0000259" key="1">
    <source>
        <dbReference type="SMART" id="SM00507"/>
    </source>
</evidence>
<dbReference type="GO" id="GO:0004519">
    <property type="term" value="F:endonuclease activity"/>
    <property type="evidence" value="ECO:0007669"/>
    <property type="project" value="UniProtKB-KW"/>
</dbReference>
<accession>A0A8S5VCE2</accession>
<keyword evidence="2" id="KW-0378">Hydrolase</keyword>
<organism evidence="2">
    <name type="scientific">Siphoviridae sp. ctyg07</name>
    <dbReference type="NCBI Taxonomy" id="2825747"/>
    <lineage>
        <taxon>Viruses</taxon>
        <taxon>Duplodnaviria</taxon>
        <taxon>Heunggongvirae</taxon>
        <taxon>Uroviricota</taxon>
        <taxon>Caudoviricetes</taxon>
    </lineage>
</organism>
<dbReference type="CDD" id="cd00085">
    <property type="entry name" value="HNHc"/>
    <property type="match status" value="1"/>
</dbReference>
<dbReference type="GO" id="GO:0008270">
    <property type="term" value="F:zinc ion binding"/>
    <property type="evidence" value="ECO:0007669"/>
    <property type="project" value="InterPro"/>
</dbReference>
<keyword evidence="2" id="KW-0255">Endonuclease</keyword>
<reference evidence="2" key="1">
    <citation type="journal article" date="2021" name="Proc. Natl. Acad. Sci. U.S.A.">
        <title>A Catalog of Tens of Thousands of Viruses from Human Metagenomes Reveals Hidden Associations with Chronic Diseases.</title>
        <authorList>
            <person name="Tisza M.J."/>
            <person name="Buck C.B."/>
        </authorList>
    </citation>
    <scope>NUCLEOTIDE SEQUENCE</scope>
    <source>
        <strain evidence="2">Ctyg07</strain>
    </source>
</reference>
<dbReference type="GO" id="GO:0003676">
    <property type="term" value="F:nucleic acid binding"/>
    <property type="evidence" value="ECO:0007669"/>
    <property type="project" value="InterPro"/>
</dbReference>
<dbReference type="InterPro" id="IPR003615">
    <property type="entry name" value="HNH_nuc"/>
</dbReference>
<evidence type="ECO:0000313" key="2">
    <source>
        <dbReference type="EMBL" id="DAG04365.1"/>
    </source>
</evidence>
<dbReference type="EMBL" id="BK016243">
    <property type="protein sequence ID" value="DAG04365.1"/>
    <property type="molecule type" value="Genomic_DNA"/>
</dbReference>
<proteinExistence type="predicted"/>
<dbReference type="InterPro" id="IPR002711">
    <property type="entry name" value="HNH"/>
</dbReference>
<name>A0A8S5VCE2_9CAUD</name>
<feature type="domain" description="HNH nuclease" evidence="1">
    <location>
        <begin position="225"/>
        <end position="283"/>
    </location>
</feature>
<dbReference type="Pfam" id="PF01844">
    <property type="entry name" value="HNH"/>
    <property type="match status" value="1"/>
</dbReference>
<sequence>MANYKPKACKWCNNIFTPRTPSDKYCGTECAKLSKAQQRSERRAKRREANPNFFPKNCKICGVEFTPTHPNSHHCSEACRKEGALRRSRDYRARNREAILKASRAHYAQHRDEYRDRNADWYKRNREHRKAYSRQWYANNKEYAKERKKNFRAKNLDECRAASIAWYYANQARAIENSRKWRARNPEKAKASLNKWRANNPDKLGKAKARRAQSELEGSATPELIQQKWDTSSHTCILCGQPIDDTLPARHPESRTLEHLIPIARGGTHDIDNLDFAHYSCNASKGAKTLEEYRAWQAKMKQAS</sequence>
<dbReference type="SMART" id="SM00507">
    <property type="entry name" value="HNHc"/>
    <property type="match status" value="1"/>
</dbReference>
<keyword evidence="2" id="KW-0540">Nuclease</keyword>
<dbReference type="Gene3D" id="1.10.30.50">
    <property type="match status" value="1"/>
</dbReference>